<dbReference type="PROSITE" id="PS51257">
    <property type="entry name" value="PROKAR_LIPOPROTEIN"/>
    <property type="match status" value="1"/>
</dbReference>
<feature type="chain" id="PRO_5046833530" evidence="1">
    <location>
        <begin position="28"/>
        <end position="164"/>
    </location>
</feature>
<evidence type="ECO:0000313" key="2">
    <source>
        <dbReference type="EMBL" id="MFD1873741.1"/>
    </source>
</evidence>
<sequence>MPTLLQRARTLTTLGALLLAACSKDNAVPTPPSSWQVDGQVLQSEKVTVEVGTPTYNANTITISIWQDISTATSTGSAVALTLRVPNRVGTYSLPSTNTNISAGYSDYVSPGQGSNLYEAVSGSITISALTSNSVAGTFSFVGAELFNKQHTKRITDGQFSKSF</sequence>
<dbReference type="RefSeq" id="WP_382314899.1">
    <property type="nucleotide sequence ID" value="NZ_JBHUFD010000005.1"/>
</dbReference>
<feature type="signal peptide" evidence="1">
    <location>
        <begin position="1"/>
        <end position="27"/>
    </location>
</feature>
<evidence type="ECO:0000256" key="1">
    <source>
        <dbReference type="SAM" id="SignalP"/>
    </source>
</evidence>
<reference evidence="3" key="1">
    <citation type="journal article" date="2019" name="Int. J. Syst. Evol. Microbiol.">
        <title>The Global Catalogue of Microorganisms (GCM) 10K type strain sequencing project: providing services to taxonomists for standard genome sequencing and annotation.</title>
        <authorList>
            <consortium name="The Broad Institute Genomics Platform"/>
            <consortium name="The Broad Institute Genome Sequencing Center for Infectious Disease"/>
            <person name="Wu L."/>
            <person name="Ma J."/>
        </authorList>
    </citation>
    <scope>NUCLEOTIDE SEQUENCE [LARGE SCALE GENOMIC DNA]</scope>
    <source>
        <strain evidence="3">CGMCC 1.15795</strain>
    </source>
</reference>
<dbReference type="Proteomes" id="UP001597197">
    <property type="component" value="Unassembled WGS sequence"/>
</dbReference>
<evidence type="ECO:0000313" key="3">
    <source>
        <dbReference type="Proteomes" id="UP001597197"/>
    </source>
</evidence>
<keyword evidence="1" id="KW-0732">Signal</keyword>
<proteinExistence type="predicted"/>
<comment type="caution">
    <text evidence="2">The sequence shown here is derived from an EMBL/GenBank/DDBJ whole genome shotgun (WGS) entry which is preliminary data.</text>
</comment>
<organism evidence="2 3">
    <name type="scientific">Hymenobacter bucti</name>
    <dbReference type="NCBI Taxonomy" id="1844114"/>
    <lineage>
        <taxon>Bacteria</taxon>
        <taxon>Pseudomonadati</taxon>
        <taxon>Bacteroidota</taxon>
        <taxon>Cytophagia</taxon>
        <taxon>Cytophagales</taxon>
        <taxon>Hymenobacteraceae</taxon>
        <taxon>Hymenobacter</taxon>
    </lineage>
</organism>
<accession>A0ABW4QWG6</accession>
<keyword evidence="3" id="KW-1185">Reference proteome</keyword>
<dbReference type="EMBL" id="JBHUFD010000005">
    <property type="protein sequence ID" value="MFD1873741.1"/>
    <property type="molecule type" value="Genomic_DNA"/>
</dbReference>
<protein>
    <submittedName>
        <fullName evidence="2">Uncharacterized protein</fullName>
    </submittedName>
</protein>
<name>A0ABW4QWG6_9BACT</name>
<gene>
    <name evidence="2" type="ORF">ACFSDX_14935</name>
</gene>